<feature type="compositionally biased region" description="Basic and acidic residues" evidence="1">
    <location>
        <begin position="269"/>
        <end position="279"/>
    </location>
</feature>
<dbReference type="EMBL" id="FTOD01000004">
    <property type="protein sequence ID" value="SIS71747.1"/>
    <property type="molecule type" value="Genomic_DNA"/>
</dbReference>
<evidence type="ECO:0000313" key="3">
    <source>
        <dbReference type="EMBL" id="SIS71747.1"/>
    </source>
</evidence>
<evidence type="ECO:0000259" key="2">
    <source>
        <dbReference type="Pfam" id="PF01261"/>
    </source>
</evidence>
<sequence length="279" mass="32206">MLKWSLCSTGFKDRNIEEVILLADHLGLQGVEIWTGHIRDYLDRNGSLATLGRLLQRVQLSVPAVSGYTYFSKGEQEQEESLASVRQAMEWAGELDCPLIRTFAGHTPSREVTGEEWRSVIAGLKQVMETAESYQVNLGLELHNNTCADRIESVRSLLSEVDHPRLRLIFDGFNLFLEGTDQMEAWDALHPWVDHIHLKNYLWNWEDWQKSIPTSIFAGDVDHRLLVGELQRIDYPGFVSFEYFGDRSEQHIRNSMVEMEQSRNKHGNKKGEMRDENSR</sequence>
<accession>A0A1N7LD80</accession>
<dbReference type="InterPro" id="IPR050312">
    <property type="entry name" value="IolE/XylAMocC-like"/>
</dbReference>
<feature type="domain" description="Xylose isomerase-like TIM barrel" evidence="2">
    <location>
        <begin position="23"/>
        <end position="250"/>
    </location>
</feature>
<evidence type="ECO:0000313" key="4">
    <source>
        <dbReference type="Proteomes" id="UP000186795"/>
    </source>
</evidence>
<dbReference type="Pfam" id="PF01261">
    <property type="entry name" value="AP_endonuc_2"/>
    <property type="match status" value="1"/>
</dbReference>
<gene>
    <name evidence="3" type="ORF">SAMN05421790_104101</name>
</gene>
<dbReference type="AlphaFoldDB" id="A0A1N7LD80"/>
<reference evidence="4" key="1">
    <citation type="submission" date="2017-01" db="EMBL/GenBank/DDBJ databases">
        <authorList>
            <person name="Varghese N."/>
            <person name="Submissions S."/>
        </authorList>
    </citation>
    <scope>NUCLEOTIDE SEQUENCE [LARGE SCALE GENOMIC DNA]</scope>
    <source>
        <strain evidence="4">DSM 45196</strain>
    </source>
</reference>
<dbReference type="OrthoDB" id="9815124at2"/>
<keyword evidence="4" id="KW-1185">Reference proteome</keyword>
<dbReference type="Proteomes" id="UP000186795">
    <property type="component" value="Unassembled WGS sequence"/>
</dbReference>
<dbReference type="InterPro" id="IPR036237">
    <property type="entry name" value="Xyl_isomerase-like_sf"/>
</dbReference>
<dbReference type="PANTHER" id="PTHR12110:SF41">
    <property type="entry name" value="INOSOSE DEHYDRATASE"/>
    <property type="match status" value="1"/>
</dbReference>
<proteinExistence type="predicted"/>
<dbReference type="RefSeq" id="WP_084189956.1">
    <property type="nucleotide sequence ID" value="NZ_CP048103.1"/>
</dbReference>
<evidence type="ECO:0000256" key="1">
    <source>
        <dbReference type="SAM" id="MobiDB-lite"/>
    </source>
</evidence>
<dbReference type="SUPFAM" id="SSF51658">
    <property type="entry name" value="Xylose isomerase-like"/>
    <property type="match status" value="1"/>
</dbReference>
<dbReference type="InterPro" id="IPR013022">
    <property type="entry name" value="Xyl_isomerase-like_TIM-brl"/>
</dbReference>
<dbReference type="Gene3D" id="3.20.20.150">
    <property type="entry name" value="Divalent-metal-dependent TIM barrel enzymes"/>
    <property type="match status" value="1"/>
</dbReference>
<feature type="region of interest" description="Disordered" evidence="1">
    <location>
        <begin position="258"/>
        <end position="279"/>
    </location>
</feature>
<name>A0A1N7LD80_9BACL</name>
<dbReference type="PANTHER" id="PTHR12110">
    <property type="entry name" value="HYDROXYPYRUVATE ISOMERASE"/>
    <property type="match status" value="1"/>
</dbReference>
<protein>
    <submittedName>
        <fullName evidence="3">3-dehydroshikimate dehydratase</fullName>
    </submittedName>
</protein>
<organism evidence="3 4">
    <name type="scientific">Kroppenstedtia eburnea</name>
    <dbReference type="NCBI Taxonomy" id="714067"/>
    <lineage>
        <taxon>Bacteria</taxon>
        <taxon>Bacillati</taxon>
        <taxon>Bacillota</taxon>
        <taxon>Bacilli</taxon>
        <taxon>Bacillales</taxon>
        <taxon>Thermoactinomycetaceae</taxon>
        <taxon>Kroppenstedtia</taxon>
    </lineage>
</organism>